<accession>A0ABT7LHN7</accession>
<dbReference type="Gene3D" id="2.40.50.1020">
    <property type="entry name" value="LytTr DNA-binding domain"/>
    <property type="match status" value="1"/>
</dbReference>
<dbReference type="InterPro" id="IPR011006">
    <property type="entry name" value="CheY-like_superfamily"/>
</dbReference>
<protein>
    <submittedName>
        <fullName evidence="5">LytTR family DNA-binding domain-containing protein</fullName>
    </submittedName>
</protein>
<keyword evidence="1 5" id="KW-0238">DNA-binding</keyword>
<keyword evidence="2" id="KW-0597">Phosphoprotein</keyword>
<evidence type="ECO:0000313" key="6">
    <source>
        <dbReference type="Proteomes" id="UP001238603"/>
    </source>
</evidence>
<dbReference type="PROSITE" id="PS50110">
    <property type="entry name" value="RESPONSE_REGULATORY"/>
    <property type="match status" value="1"/>
</dbReference>
<sequence length="273" mass="30527">MIAATALIADDEPLLRESLSRALTQLWPSLEIVATARNGREAVELFEIHAPDIVFLDVHMPGVNGVEAARQIGRRTHLVFVTAYEQYAVQAFEQGALDYVVKPVDPSRLEDTVERLQERLRQQRAGQLPAGGAEGLGAMIEQLAQRLAQETQTPGAGGRSGAPAGRYLQWIRASVGSTLRLIPVDQILFMRSDEKYTLVVWDEGEALIRTPIRELIEQLDPQHFVQVHRSVVVNLHAISHVTRGPNETADLHLKKRSEILPVSRSYLHLFRQM</sequence>
<dbReference type="EMBL" id="JASVDS010000002">
    <property type="protein sequence ID" value="MDL5032376.1"/>
    <property type="molecule type" value="Genomic_DNA"/>
</dbReference>
<dbReference type="Pfam" id="PF04397">
    <property type="entry name" value="LytTR"/>
    <property type="match status" value="1"/>
</dbReference>
<feature type="modified residue" description="4-aspartylphosphate" evidence="2">
    <location>
        <position position="57"/>
    </location>
</feature>
<gene>
    <name evidence="5" type="ORF">QRD43_10730</name>
</gene>
<dbReference type="GO" id="GO:0003677">
    <property type="term" value="F:DNA binding"/>
    <property type="evidence" value="ECO:0007669"/>
    <property type="project" value="UniProtKB-KW"/>
</dbReference>
<keyword evidence="6" id="KW-1185">Reference proteome</keyword>
<dbReference type="InterPro" id="IPR039420">
    <property type="entry name" value="WalR-like"/>
</dbReference>
<evidence type="ECO:0000256" key="1">
    <source>
        <dbReference type="ARBA" id="ARBA00023125"/>
    </source>
</evidence>
<evidence type="ECO:0000313" key="5">
    <source>
        <dbReference type="EMBL" id="MDL5032376.1"/>
    </source>
</evidence>
<proteinExistence type="predicted"/>
<dbReference type="InterPro" id="IPR007492">
    <property type="entry name" value="LytTR_DNA-bd_dom"/>
</dbReference>
<name>A0ABT7LHN7_9BURK</name>
<dbReference type="PANTHER" id="PTHR48111">
    <property type="entry name" value="REGULATOR OF RPOS"/>
    <property type="match status" value="1"/>
</dbReference>
<feature type="domain" description="HTH LytTR-type" evidence="4">
    <location>
        <begin position="171"/>
        <end position="273"/>
    </location>
</feature>
<comment type="caution">
    <text evidence="5">The sequence shown here is derived from an EMBL/GenBank/DDBJ whole genome shotgun (WGS) entry which is preliminary data.</text>
</comment>
<evidence type="ECO:0000256" key="2">
    <source>
        <dbReference type="PROSITE-ProRule" id="PRU00169"/>
    </source>
</evidence>
<dbReference type="Gene3D" id="3.40.50.2300">
    <property type="match status" value="1"/>
</dbReference>
<dbReference type="SMART" id="SM00448">
    <property type="entry name" value="REC"/>
    <property type="match status" value="1"/>
</dbReference>
<feature type="domain" description="Response regulatory" evidence="3">
    <location>
        <begin position="5"/>
        <end position="117"/>
    </location>
</feature>
<dbReference type="Proteomes" id="UP001238603">
    <property type="component" value="Unassembled WGS sequence"/>
</dbReference>
<organism evidence="5 6">
    <name type="scientific">Roseateles subflavus</name>
    <dbReference type="NCBI Taxonomy" id="3053353"/>
    <lineage>
        <taxon>Bacteria</taxon>
        <taxon>Pseudomonadati</taxon>
        <taxon>Pseudomonadota</taxon>
        <taxon>Betaproteobacteria</taxon>
        <taxon>Burkholderiales</taxon>
        <taxon>Sphaerotilaceae</taxon>
        <taxon>Roseateles</taxon>
    </lineage>
</organism>
<reference evidence="5 6" key="1">
    <citation type="submission" date="2023-06" db="EMBL/GenBank/DDBJ databases">
        <title>Pelomonas sp. APW6 16S ribosomal RNA gene genome sequencing and assembly.</title>
        <authorList>
            <person name="Woo H."/>
        </authorList>
    </citation>
    <scope>NUCLEOTIDE SEQUENCE [LARGE SCALE GENOMIC DNA]</scope>
    <source>
        <strain evidence="5 6">APW6</strain>
    </source>
</reference>
<dbReference type="SMART" id="SM00850">
    <property type="entry name" value="LytTR"/>
    <property type="match status" value="1"/>
</dbReference>
<dbReference type="PROSITE" id="PS50930">
    <property type="entry name" value="HTH_LYTTR"/>
    <property type="match status" value="1"/>
</dbReference>
<evidence type="ECO:0000259" key="3">
    <source>
        <dbReference type="PROSITE" id="PS50110"/>
    </source>
</evidence>
<evidence type="ECO:0000259" key="4">
    <source>
        <dbReference type="PROSITE" id="PS50930"/>
    </source>
</evidence>
<dbReference type="RefSeq" id="WP_285982452.1">
    <property type="nucleotide sequence ID" value="NZ_JASVDS010000002.1"/>
</dbReference>
<dbReference type="SUPFAM" id="SSF52172">
    <property type="entry name" value="CheY-like"/>
    <property type="match status" value="1"/>
</dbReference>
<dbReference type="Pfam" id="PF00072">
    <property type="entry name" value="Response_reg"/>
    <property type="match status" value="1"/>
</dbReference>
<dbReference type="PANTHER" id="PTHR48111:SF69">
    <property type="entry name" value="RESPONSE REGULATOR RECEIVER"/>
    <property type="match status" value="1"/>
</dbReference>
<dbReference type="InterPro" id="IPR001789">
    <property type="entry name" value="Sig_transdc_resp-reg_receiver"/>
</dbReference>